<evidence type="ECO:0000313" key="4">
    <source>
        <dbReference type="Proteomes" id="UP000275356"/>
    </source>
</evidence>
<name>A0A3N2D106_9MICO</name>
<accession>A0A3N2D106</accession>
<organism evidence="3 4">
    <name type="scientific">Salana multivorans</name>
    <dbReference type="NCBI Taxonomy" id="120377"/>
    <lineage>
        <taxon>Bacteria</taxon>
        <taxon>Bacillati</taxon>
        <taxon>Actinomycetota</taxon>
        <taxon>Actinomycetes</taxon>
        <taxon>Micrococcales</taxon>
        <taxon>Beutenbergiaceae</taxon>
        <taxon>Salana</taxon>
    </lineage>
</organism>
<evidence type="ECO:0000313" key="3">
    <source>
        <dbReference type="EMBL" id="ROR93460.1"/>
    </source>
</evidence>
<evidence type="ECO:0000259" key="2">
    <source>
        <dbReference type="Pfam" id="PF03795"/>
    </source>
</evidence>
<feature type="domain" description="YCII-related" evidence="2">
    <location>
        <begin position="15"/>
        <end position="91"/>
    </location>
</feature>
<comment type="caution">
    <text evidence="3">The sequence shown here is derived from an EMBL/GenBank/DDBJ whole genome shotgun (WGS) entry which is preliminary data.</text>
</comment>
<dbReference type="InterPro" id="IPR011008">
    <property type="entry name" value="Dimeric_a/b-barrel"/>
</dbReference>
<dbReference type="InterPro" id="IPR005545">
    <property type="entry name" value="YCII"/>
</dbReference>
<dbReference type="PANTHER" id="PTHR37828:SF1">
    <property type="entry name" value="YCII-RELATED DOMAIN-CONTAINING PROTEIN"/>
    <property type="match status" value="1"/>
</dbReference>
<dbReference type="Gene3D" id="3.30.70.1060">
    <property type="entry name" value="Dimeric alpha+beta barrel"/>
    <property type="match status" value="1"/>
</dbReference>
<dbReference type="SUPFAM" id="SSF54909">
    <property type="entry name" value="Dimeric alpha+beta barrel"/>
    <property type="match status" value="1"/>
</dbReference>
<gene>
    <name evidence="3" type="ORF">EDD28_2874</name>
</gene>
<dbReference type="EMBL" id="RKHQ01000002">
    <property type="protein sequence ID" value="ROR93460.1"/>
    <property type="molecule type" value="Genomic_DNA"/>
</dbReference>
<dbReference type="OrthoDB" id="8968203at2"/>
<sequence length="99" mass="10331">MTDAAPAPLTYAVEYAYDASPEELAAVRPEHRAFLRALCDAGDLLASGPLPEDGGALLLVRAASDVAARDLLAADPFQVAGVVGSTTVRRWDPVIGPWA</sequence>
<dbReference type="RefSeq" id="WP_123740422.1">
    <property type="nucleotide sequence ID" value="NZ_RKHQ01000002.1"/>
</dbReference>
<dbReference type="Pfam" id="PF03795">
    <property type="entry name" value="YCII"/>
    <property type="match status" value="1"/>
</dbReference>
<keyword evidence="4" id="KW-1185">Reference proteome</keyword>
<comment type="similarity">
    <text evidence="1">Belongs to the YciI family.</text>
</comment>
<proteinExistence type="inferred from homology"/>
<evidence type="ECO:0000256" key="1">
    <source>
        <dbReference type="ARBA" id="ARBA00007689"/>
    </source>
</evidence>
<dbReference type="PANTHER" id="PTHR37828">
    <property type="entry name" value="GSR2449 PROTEIN"/>
    <property type="match status" value="1"/>
</dbReference>
<reference evidence="3 4" key="1">
    <citation type="submission" date="2018-11" db="EMBL/GenBank/DDBJ databases">
        <title>Sequencing the genomes of 1000 actinobacteria strains.</title>
        <authorList>
            <person name="Klenk H.-P."/>
        </authorList>
    </citation>
    <scope>NUCLEOTIDE SEQUENCE [LARGE SCALE GENOMIC DNA]</scope>
    <source>
        <strain evidence="3 4">DSM 13521</strain>
    </source>
</reference>
<dbReference type="Proteomes" id="UP000275356">
    <property type="component" value="Unassembled WGS sequence"/>
</dbReference>
<dbReference type="AlphaFoldDB" id="A0A3N2D106"/>
<protein>
    <recommendedName>
        <fullName evidence="2">YCII-related domain-containing protein</fullName>
    </recommendedName>
</protein>